<protein>
    <submittedName>
        <fullName evidence="1">Uncharacterized protein</fullName>
    </submittedName>
</protein>
<reference evidence="1" key="1">
    <citation type="submission" date="2019-08" db="EMBL/GenBank/DDBJ databases">
        <authorList>
            <person name="Kucharzyk K."/>
            <person name="Murdoch R.W."/>
            <person name="Higgins S."/>
            <person name="Loffler F."/>
        </authorList>
    </citation>
    <scope>NUCLEOTIDE SEQUENCE</scope>
</reference>
<evidence type="ECO:0000313" key="1">
    <source>
        <dbReference type="EMBL" id="MPM89808.1"/>
    </source>
</evidence>
<name>A0A645DL62_9ZZZZ</name>
<proteinExistence type="predicted"/>
<accession>A0A645DL62</accession>
<dbReference type="AlphaFoldDB" id="A0A645DL62"/>
<sequence>MVGTKKANVLVTSVHTASGSSSGANTGSAITWVAITLRSSSSPSPVISQRIAPTDNVLPTQISVTVAVTVIKVAEFTVKV</sequence>
<organism evidence="1">
    <name type="scientific">bioreactor metagenome</name>
    <dbReference type="NCBI Taxonomy" id="1076179"/>
    <lineage>
        <taxon>unclassified sequences</taxon>
        <taxon>metagenomes</taxon>
        <taxon>ecological metagenomes</taxon>
    </lineage>
</organism>
<gene>
    <name evidence="1" type="ORF">SDC9_136923</name>
</gene>
<dbReference type="EMBL" id="VSSQ01037182">
    <property type="protein sequence ID" value="MPM89808.1"/>
    <property type="molecule type" value="Genomic_DNA"/>
</dbReference>
<comment type="caution">
    <text evidence="1">The sequence shown here is derived from an EMBL/GenBank/DDBJ whole genome shotgun (WGS) entry which is preliminary data.</text>
</comment>